<proteinExistence type="predicted"/>
<evidence type="ECO:0000256" key="1">
    <source>
        <dbReference type="SAM" id="SignalP"/>
    </source>
</evidence>
<evidence type="ECO:0000313" key="2">
    <source>
        <dbReference type="EMBL" id="TDR39993.1"/>
    </source>
</evidence>
<evidence type="ECO:0000313" key="3">
    <source>
        <dbReference type="Proteomes" id="UP000295293"/>
    </source>
</evidence>
<feature type="chain" id="PRO_5020451134" evidence="1">
    <location>
        <begin position="20"/>
        <end position="108"/>
    </location>
</feature>
<name>A0A4R6YQ68_9GAMM</name>
<accession>A0A4R6YQ68</accession>
<dbReference type="EMBL" id="SNZH01000014">
    <property type="protein sequence ID" value="TDR39993.1"/>
    <property type="molecule type" value="Genomic_DNA"/>
</dbReference>
<feature type="signal peptide" evidence="1">
    <location>
        <begin position="1"/>
        <end position="19"/>
    </location>
</feature>
<dbReference type="OrthoDB" id="6027240at2"/>
<keyword evidence="3" id="KW-1185">Reference proteome</keyword>
<organism evidence="2 3">
    <name type="scientific">Tahibacter aquaticus</name>
    <dbReference type="NCBI Taxonomy" id="520092"/>
    <lineage>
        <taxon>Bacteria</taxon>
        <taxon>Pseudomonadati</taxon>
        <taxon>Pseudomonadota</taxon>
        <taxon>Gammaproteobacteria</taxon>
        <taxon>Lysobacterales</taxon>
        <taxon>Rhodanobacteraceae</taxon>
        <taxon>Tahibacter</taxon>
    </lineage>
</organism>
<protein>
    <submittedName>
        <fullName evidence="2">Uncharacterized protein DUF2845</fullName>
    </submittedName>
</protein>
<dbReference type="Proteomes" id="UP000295293">
    <property type="component" value="Unassembled WGS sequence"/>
</dbReference>
<comment type="caution">
    <text evidence="2">The sequence shown here is derived from an EMBL/GenBank/DDBJ whole genome shotgun (WGS) entry which is preliminary data.</text>
</comment>
<reference evidence="2 3" key="1">
    <citation type="submission" date="2019-03" db="EMBL/GenBank/DDBJ databases">
        <title>Genomic Encyclopedia of Type Strains, Phase IV (KMG-IV): sequencing the most valuable type-strain genomes for metagenomic binning, comparative biology and taxonomic classification.</title>
        <authorList>
            <person name="Goeker M."/>
        </authorList>
    </citation>
    <scope>NUCLEOTIDE SEQUENCE [LARGE SCALE GENOMIC DNA]</scope>
    <source>
        <strain evidence="2 3">DSM 21667</strain>
    </source>
</reference>
<dbReference type="RefSeq" id="WP_133820484.1">
    <property type="nucleotide sequence ID" value="NZ_SNZH01000014.1"/>
</dbReference>
<dbReference type="AlphaFoldDB" id="A0A4R6YQ68"/>
<sequence>MFRHLVACAALLFAANCTAHQLTGSSSDSARLGSKVISAGDSRARVIDAAGEPLFEKAVYRNREVKLGQRLFYRSGNNRHTVIQFDLNDKVIWARDVIGQLSDVKQAD</sequence>
<keyword evidence="1" id="KW-0732">Signal</keyword>
<gene>
    <name evidence="2" type="ORF">DFR29_11445</name>
</gene>